<evidence type="ECO:0000313" key="3">
    <source>
        <dbReference type="Proteomes" id="UP000024404"/>
    </source>
</evidence>
<reference evidence="3" key="1">
    <citation type="submission" date="2013-10" db="EMBL/GenBank/DDBJ databases">
        <title>Genome sequencing of Onchocerca volvulus.</title>
        <authorList>
            <person name="Cotton J."/>
            <person name="Tsai J."/>
            <person name="Stanley E."/>
            <person name="Tracey A."/>
            <person name="Holroyd N."/>
            <person name="Lustigman S."/>
            <person name="Berriman M."/>
        </authorList>
    </citation>
    <scope>NUCLEOTIDE SEQUENCE</scope>
</reference>
<dbReference type="AlphaFoldDB" id="A0A2K6VSW4"/>
<dbReference type="EMBL" id="CMVM020000072">
    <property type="status" value="NOT_ANNOTATED_CDS"/>
    <property type="molecule type" value="Genomic_DNA"/>
</dbReference>
<proteinExistence type="predicted"/>
<feature type="region of interest" description="Disordered" evidence="1">
    <location>
        <begin position="67"/>
        <end position="95"/>
    </location>
</feature>
<protein>
    <submittedName>
        <fullName evidence="2">Uncharacterized protein</fullName>
    </submittedName>
</protein>
<feature type="compositionally biased region" description="Acidic residues" evidence="1">
    <location>
        <begin position="76"/>
        <end position="95"/>
    </location>
</feature>
<reference evidence="2" key="2">
    <citation type="submission" date="2018-02" db="UniProtKB">
        <authorList>
            <consortium name="EnsemblMetazoa"/>
        </authorList>
    </citation>
    <scope>IDENTIFICATION</scope>
</reference>
<accession>A0A2K6VSW4</accession>
<dbReference type="EnsemblMetazoa" id="OVOC2201.1">
    <property type="protein sequence ID" value="OVOC2201.1"/>
    <property type="gene ID" value="WBGene00239010"/>
</dbReference>
<dbReference type="Proteomes" id="UP000024404">
    <property type="component" value="Unassembled WGS sequence"/>
</dbReference>
<name>A0A2K6VSW4_ONCVO</name>
<evidence type="ECO:0000256" key="1">
    <source>
        <dbReference type="SAM" id="MobiDB-lite"/>
    </source>
</evidence>
<evidence type="ECO:0000313" key="2">
    <source>
        <dbReference type="EnsemblMetazoa" id="OVOC2201.1"/>
    </source>
</evidence>
<dbReference type="EnsemblMetazoa" id="OVOC2201.2">
    <property type="protein sequence ID" value="OVOC2201.2"/>
    <property type="gene ID" value="WBGene00239010"/>
</dbReference>
<keyword evidence="3" id="KW-1185">Reference proteome</keyword>
<sequence length="95" mass="10670">MEMEEEKKMKIKNGRKKVDVITGITKKMEKVAEVISKVISKDKVKEEKEKETGATFKLGRFGAQFFAPVSRPSDESASDDDDSDGEDVESEHSED</sequence>
<organism evidence="2 3">
    <name type="scientific">Onchocerca volvulus</name>
    <dbReference type="NCBI Taxonomy" id="6282"/>
    <lineage>
        <taxon>Eukaryota</taxon>
        <taxon>Metazoa</taxon>
        <taxon>Ecdysozoa</taxon>
        <taxon>Nematoda</taxon>
        <taxon>Chromadorea</taxon>
        <taxon>Rhabditida</taxon>
        <taxon>Spirurina</taxon>
        <taxon>Spiruromorpha</taxon>
        <taxon>Filarioidea</taxon>
        <taxon>Onchocercidae</taxon>
        <taxon>Onchocerca</taxon>
    </lineage>
</organism>